<dbReference type="RefSeq" id="WP_093096851.1">
    <property type="nucleotide sequence ID" value="NZ_FNGK01000001.1"/>
</dbReference>
<dbReference type="PANTHER" id="PTHR42852:SF6">
    <property type="entry name" value="THIOL:DISULFIDE INTERCHANGE PROTEIN DSBE"/>
    <property type="match status" value="1"/>
</dbReference>
<evidence type="ECO:0000256" key="2">
    <source>
        <dbReference type="ARBA" id="ARBA00022748"/>
    </source>
</evidence>
<dbReference type="InterPro" id="IPR036249">
    <property type="entry name" value="Thioredoxin-like_sf"/>
</dbReference>
<dbReference type="AlphaFoldDB" id="A0AAJ5C0G7"/>
<dbReference type="InterPro" id="IPR013766">
    <property type="entry name" value="Thioredoxin_domain"/>
</dbReference>
<reference evidence="6 7" key="1">
    <citation type="submission" date="2017-06" db="EMBL/GenBank/DDBJ databases">
        <authorList>
            <consortium name="Pathogen Informatics"/>
        </authorList>
    </citation>
    <scope>NUCLEOTIDE SEQUENCE [LARGE SCALE GENOMIC DNA]</scope>
    <source>
        <strain evidence="6 7">NCTC12149</strain>
    </source>
</reference>
<evidence type="ECO:0000256" key="1">
    <source>
        <dbReference type="ARBA" id="ARBA00004196"/>
    </source>
</evidence>
<dbReference type="KEGG" id="smiz:4412673_02279"/>
<dbReference type="InterPro" id="IPR050553">
    <property type="entry name" value="Thioredoxin_ResA/DsbE_sf"/>
</dbReference>
<protein>
    <submittedName>
        <fullName evidence="6">Thiol-disulfide oxidoreductase</fullName>
    </submittedName>
</protein>
<evidence type="ECO:0000313" key="7">
    <source>
        <dbReference type="Proteomes" id="UP000215355"/>
    </source>
</evidence>
<dbReference type="GO" id="GO:0017004">
    <property type="term" value="P:cytochrome complex assembly"/>
    <property type="evidence" value="ECO:0007669"/>
    <property type="project" value="UniProtKB-KW"/>
</dbReference>
<dbReference type="Proteomes" id="UP000215355">
    <property type="component" value="Chromosome 1"/>
</dbReference>
<dbReference type="PANTHER" id="PTHR42852">
    <property type="entry name" value="THIOL:DISULFIDE INTERCHANGE PROTEIN DSBE"/>
    <property type="match status" value="1"/>
</dbReference>
<evidence type="ECO:0000313" key="6">
    <source>
        <dbReference type="EMBL" id="SNV51119.1"/>
    </source>
</evidence>
<dbReference type="InterPro" id="IPR012336">
    <property type="entry name" value="Thioredoxin-like_fold"/>
</dbReference>
<sequence length="377" mass="43804">MKFQKLVLSSICFLIFINHCYSQEIKEKTVQLKVNIQELNDFKENVKLIFNRTDTIVLINKSKTSFEGELKGRFDFERPQSARLMVNVNGVGQDDKIIQSPYFLIDSSNIVVNWDLGQVISVEGGPENQLLQLFHKVEQEAASEIKNYSIGLDRDIIDSINQVKNIKFLTLIEESVDSHSAYTKLLTLLRPSSFDLRAEIEKTVSSFSKSSFSDEELRLLKNRYEEYVQRVEFQNDPSNFPVFSTLPFQETISFESLKSKHDYLLIDVWATWCGPCLAQHPTIDSLYSANKDTKDFTIVGLAISSSKDHWLNYLKKGVVKYPNYYLDSDNSEIFKKALNIMEIPRYVLLRTRDLKIVEQQIEFNNIERVLRKYKLIE</sequence>
<evidence type="ECO:0000259" key="5">
    <source>
        <dbReference type="PROSITE" id="PS51352"/>
    </source>
</evidence>
<dbReference type="CDD" id="cd02966">
    <property type="entry name" value="TlpA_like_family"/>
    <property type="match status" value="1"/>
</dbReference>
<keyword evidence="4" id="KW-0676">Redox-active center</keyword>
<dbReference type="GO" id="GO:0030313">
    <property type="term" value="C:cell envelope"/>
    <property type="evidence" value="ECO:0007669"/>
    <property type="project" value="UniProtKB-SubCell"/>
</dbReference>
<gene>
    <name evidence="6" type="ORF">SAMEA4412673_02279</name>
</gene>
<dbReference type="EMBL" id="LT906468">
    <property type="protein sequence ID" value="SNV51119.1"/>
    <property type="molecule type" value="Genomic_DNA"/>
</dbReference>
<evidence type="ECO:0000256" key="3">
    <source>
        <dbReference type="ARBA" id="ARBA00023157"/>
    </source>
</evidence>
<keyword evidence="3" id="KW-1015">Disulfide bond</keyword>
<dbReference type="PROSITE" id="PS00194">
    <property type="entry name" value="THIOREDOXIN_1"/>
    <property type="match status" value="1"/>
</dbReference>
<accession>A0AAJ5C0G7</accession>
<dbReference type="PROSITE" id="PS51352">
    <property type="entry name" value="THIOREDOXIN_2"/>
    <property type="match status" value="1"/>
</dbReference>
<feature type="domain" description="Thioredoxin" evidence="5">
    <location>
        <begin position="234"/>
        <end position="362"/>
    </location>
</feature>
<evidence type="ECO:0000256" key="4">
    <source>
        <dbReference type="ARBA" id="ARBA00023284"/>
    </source>
</evidence>
<dbReference type="SUPFAM" id="SSF52833">
    <property type="entry name" value="Thioredoxin-like"/>
    <property type="match status" value="1"/>
</dbReference>
<name>A0AAJ5C0G7_9SPHI</name>
<dbReference type="Pfam" id="PF13905">
    <property type="entry name" value="Thioredoxin_8"/>
    <property type="match status" value="1"/>
</dbReference>
<proteinExistence type="predicted"/>
<organism evidence="6 7">
    <name type="scientific">Sphingobacterium mizutaii</name>
    <dbReference type="NCBI Taxonomy" id="1010"/>
    <lineage>
        <taxon>Bacteria</taxon>
        <taxon>Pseudomonadati</taxon>
        <taxon>Bacteroidota</taxon>
        <taxon>Sphingobacteriia</taxon>
        <taxon>Sphingobacteriales</taxon>
        <taxon>Sphingobacteriaceae</taxon>
        <taxon>Sphingobacterium</taxon>
    </lineage>
</organism>
<dbReference type="Gene3D" id="3.40.30.10">
    <property type="entry name" value="Glutaredoxin"/>
    <property type="match status" value="1"/>
</dbReference>
<comment type="subcellular location">
    <subcellularLocation>
        <location evidence="1">Cell envelope</location>
    </subcellularLocation>
</comment>
<keyword evidence="2" id="KW-0201">Cytochrome c-type biogenesis</keyword>
<dbReference type="InterPro" id="IPR017937">
    <property type="entry name" value="Thioredoxin_CS"/>
</dbReference>